<protein>
    <submittedName>
        <fullName evidence="1">Uncharacterized protein</fullName>
    </submittedName>
</protein>
<dbReference type="RefSeq" id="WP_099020317.1">
    <property type="nucleotide sequence ID" value="NZ_NIHB01000008.1"/>
</dbReference>
<gene>
    <name evidence="1" type="ORF">C8D91_2938</name>
</gene>
<dbReference type="Proteomes" id="UP000295724">
    <property type="component" value="Unassembled WGS sequence"/>
</dbReference>
<dbReference type="AlphaFoldDB" id="A0A4R6XAH6"/>
<dbReference type="EMBL" id="SNZB01000010">
    <property type="protein sequence ID" value="TDR14630.1"/>
    <property type="molecule type" value="Genomic_DNA"/>
</dbReference>
<organism evidence="1 2">
    <name type="scientific">Marinicella litoralis</name>
    <dbReference type="NCBI Taxonomy" id="644220"/>
    <lineage>
        <taxon>Bacteria</taxon>
        <taxon>Pseudomonadati</taxon>
        <taxon>Pseudomonadota</taxon>
        <taxon>Gammaproteobacteria</taxon>
        <taxon>Lysobacterales</taxon>
        <taxon>Marinicellaceae</taxon>
        <taxon>Marinicella</taxon>
    </lineage>
</organism>
<evidence type="ECO:0000313" key="1">
    <source>
        <dbReference type="EMBL" id="TDR14630.1"/>
    </source>
</evidence>
<name>A0A4R6XAH6_9GAMM</name>
<keyword evidence="2" id="KW-1185">Reference proteome</keyword>
<evidence type="ECO:0000313" key="2">
    <source>
        <dbReference type="Proteomes" id="UP000295724"/>
    </source>
</evidence>
<proteinExistence type="predicted"/>
<reference evidence="1 2" key="1">
    <citation type="submission" date="2019-03" db="EMBL/GenBank/DDBJ databases">
        <title>Genomic Encyclopedia of Type Strains, Phase IV (KMG-IV): sequencing the most valuable type-strain genomes for metagenomic binning, comparative biology and taxonomic classification.</title>
        <authorList>
            <person name="Goeker M."/>
        </authorList>
    </citation>
    <scope>NUCLEOTIDE SEQUENCE [LARGE SCALE GENOMIC DNA]</scope>
    <source>
        <strain evidence="1 2">DSM 25488</strain>
    </source>
</reference>
<sequence>MTDLILCSIKENKFGKIKIRFDGKAVNFLKDLPADIDTTNGWYENFETGVFKKETVLICVFSYQKEMYISFDDKAYKEKDLKFRRYFIFTRIKKFKAYFKGECVKKFNYIYRYLDDHPLDESDFLYELDSIKKNTEQKNNLLEIWNTGTGQTPLKGK</sequence>
<accession>A0A4R6XAH6</accession>
<comment type="caution">
    <text evidence="1">The sequence shown here is derived from an EMBL/GenBank/DDBJ whole genome shotgun (WGS) entry which is preliminary data.</text>
</comment>